<dbReference type="EMBL" id="BAAAZW010000005">
    <property type="protein sequence ID" value="GAA3958881.1"/>
    <property type="molecule type" value="Genomic_DNA"/>
</dbReference>
<feature type="compositionally biased region" description="Basic and acidic residues" evidence="3">
    <location>
        <begin position="110"/>
        <end position="123"/>
    </location>
</feature>
<dbReference type="SUPFAM" id="SSF50249">
    <property type="entry name" value="Nucleic acid-binding proteins"/>
    <property type="match status" value="1"/>
</dbReference>
<dbReference type="RefSeq" id="WP_344782865.1">
    <property type="nucleotide sequence ID" value="NZ_BAAAZW010000005.1"/>
</dbReference>
<sequence length="140" mass="15153">MFETYTTITGRVTSDPRHCRTELHGEVVSMRVACTSRRLDRQTGRWSDGPSVKLTVVCWRRLAAAVAPVVQRGAQIIAHGQLRTEEYVAADGSARAGLEMTAVSLGLDLAHPRSVEQRRRPVEDGDEPAAAGAASTRAEG</sequence>
<dbReference type="Pfam" id="PF00436">
    <property type="entry name" value="SSB"/>
    <property type="match status" value="1"/>
</dbReference>
<protein>
    <recommendedName>
        <fullName evidence="2">Single-stranded DNA-binding protein</fullName>
    </recommendedName>
</protein>
<feature type="region of interest" description="Disordered" evidence="3">
    <location>
        <begin position="109"/>
        <end position="140"/>
    </location>
</feature>
<comment type="caution">
    <text evidence="4">The sequence shown here is derived from an EMBL/GenBank/DDBJ whole genome shotgun (WGS) entry which is preliminary data.</text>
</comment>
<evidence type="ECO:0000256" key="3">
    <source>
        <dbReference type="SAM" id="MobiDB-lite"/>
    </source>
</evidence>
<evidence type="ECO:0000256" key="2">
    <source>
        <dbReference type="PIRNR" id="PIRNR002070"/>
    </source>
</evidence>
<reference evidence="5" key="1">
    <citation type="journal article" date="2019" name="Int. J. Syst. Evol. Microbiol.">
        <title>The Global Catalogue of Microorganisms (GCM) 10K type strain sequencing project: providing services to taxonomists for standard genome sequencing and annotation.</title>
        <authorList>
            <consortium name="The Broad Institute Genomics Platform"/>
            <consortium name="The Broad Institute Genome Sequencing Center for Infectious Disease"/>
            <person name="Wu L."/>
            <person name="Ma J."/>
        </authorList>
    </citation>
    <scope>NUCLEOTIDE SEQUENCE [LARGE SCALE GENOMIC DNA]</scope>
    <source>
        <strain evidence="5">JCM 16923</strain>
    </source>
</reference>
<accession>A0ABP7P331</accession>
<evidence type="ECO:0000313" key="4">
    <source>
        <dbReference type="EMBL" id="GAA3958881.1"/>
    </source>
</evidence>
<organism evidence="4 5">
    <name type="scientific">Gordonia caeni</name>
    <dbReference type="NCBI Taxonomy" id="1007097"/>
    <lineage>
        <taxon>Bacteria</taxon>
        <taxon>Bacillati</taxon>
        <taxon>Actinomycetota</taxon>
        <taxon>Actinomycetes</taxon>
        <taxon>Mycobacteriales</taxon>
        <taxon>Gordoniaceae</taxon>
        <taxon>Gordonia</taxon>
    </lineage>
</organism>
<dbReference type="Gene3D" id="2.40.50.140">
    <property type="entry name" value="Nucleic acid-binding proteins"/>
    <property type="match status" value="1"/>
</dbReference>
<dbReference type="PIRSF" id="PIRSF002070">
    <property type="entry name" value="SSB"/>
    <property type="match status" value="1"/>
</dbReference>
<keyword evidence="5" id="KW-1185">Reference proteome</keyword>
<keyword evidence="1 2" id="KW-0238">DNA-binding</keyword>
<dbReference type="Proteomes" id="UP001418444">
    <property type="component" value="Unassembled WGS sequence"/>
</dbReference>
<gene>
    <name evidence="4" type="ORF">GCM10022231_18090</name>
</gene>
<dbReference type="InterPro" id="IPR012340">
    <property type="entry name" value="NA-bd_OB-fold"/>
</dbReference>
<evidence type="ECO:0000256" key="1">
    <source>
        <dbReference type="ARBA" id="ARBA00023125"/>
    </source>
</evidence>
<name>A0ABP7P331_9ACTN</name>
<dbReference type="InterPro" id="IPR011344">
    <property type="entry name" value="ssDNA-bd"/>
</dbReference>
<dbReference type="InterPro" id="IPR000424">
    <property type="entry name" value="Primosome_PriB/ssb"/>
</dbReference>
<proteinExistence type="predicted"/>
<evidence type="ECO:0000313" key="5">
    <source>
        <dbReference type="Proteomes" id="UP001418444"/>
    </source>
</evidence>
<dbReference type="CDD" id="cd04496">
    <property type="entry name" value="SSB_OBF"/>
    <property type="match status" value="1"/>
</dbReference>
<dbReference type="PROSITE" id="PS50935">
    <property type="entry name" value="SSB"/>
    <property type="match status" value="1"/>
</dbReference>